<dbReference type="GO" id="GO:0006535">
    <property type="term" value="P:cysteine biosynthetic process from serine"/>
    <property type="evidence" value="ECO:0007669"/>
    <property type="project" value="InterPro"/>
</dbReference>
<dbReference type="PANTHER" id="PTHR42811">
    <property type="entry name" value="SERINE ACETYLTRANSFERASE"/>
    <property type="match status" value="1"/>
</dbReference>
<dbReference type="InterPro" id="IPR011004">
    <property type="entry name" value="Trimer_LpxA-like_sf"/>
</dbReference>
<dbReference type="Gene3D" id="2.160.10.10">
    <property type="entry name" value="Hexapeptide repeat proteins"/>
    <property type="match status" value="1"/>
</dbReference>
<dbReference type="GO" id="GO:0009001">
    <property type="term" value="F:serine O-acetyltransferase activity"/>
    <property type="evidence" value="ECO:0007669"/>
    <property type="project" value="InterPro"/>
</dbReference>
<dbReference type="InterPro" id="IPR001451">
    <property type="entry name" value="Hexapep"/>
</dbReference>
<dbReference type="PIRSF" id="PIRSF000441">
    <property type="entry name" value="CysE"/>
    <property type="match status" value="1"/>
</dbReference>
<dbReference type="SUPFAM" id="SSF51161">
    <property type="entry name" value="Trimeric LpxA-like enzymes"/>
    <property type="match status" value="1"/>
</dbReference>
<accession>A0A6N7WBR4</accession>
<dbReference type="EMBL" id="VUMI01000001">
    <property type="protein sequence ID" value="MSS86918.1"/>
    <property type="molecule type" value="Genomic_DNA"/>
</dbReference>
<dbReference type="Proteomes" id="UP000436047">
    <property type="component" value="Unassembled WGS sequence"/>
</dbReference>
<organism evidence="2 3">
    <name type="scientific">Eisenbergiella porci</name>
    <dbReference type="NCBI Taxonomy" id="2652274"/>
    <lineage>
        <taxon>Bacteria</taxon>
        <taxon>Bacillati</taxon>
        <taxon>Bacillota</taxon>
        <taxon>Clostridia</taxon>
        <taxon>Lachnospirales</taxon>
        <taxon>Lachnospiraceae</taxon>
        <taxon>Eisenbergiella</taxon>
    </lineage>
</organism>
<keyword evidence="2" id="KW-0808">Transferase</keyword>
<evidence type="ECO:0000313" key="2">
    <source>
        <dbReference type="EMBL" id="MSS86918.1"/>
    </source>
</evidence>
<dbReference type="GO" id="GO:0005737">
    <property type="term" value="C:cytoplasm"/>
    <property type="evidence" value="ECO:0007669"/>
    <property type="project" value="InterPro"/>
</dbReference>
<proteinExistence type="predicted"/>
<name>A0A6N7WBR4_9FIRM</name>
<dbReference type="AlphaFoldDB" id="A0A6N7WBR4"/>
<gene>
    <name evidence="2" type="ORF">FYJ45_00665</name>
</gene>
<sequence length="148" mass="16318">MLSGLGESFGIYKLLVYLRKCEYFSNRWWVLSVYYKFKLKAVENRFSVRIPINVFDVGLQIPHLGPIVVHPNAKIGKNCRIHVGVNIGAEKDQVPVIGNDCYIGPGAKIFGGIMIGDRCKIGANAVVNKSFDDDQTIIGVPGHSIIAD</sequence>
<comment type="caution">
    <text evidence="2">The sequence shown here is derived from an EMBL/GenBank/DDBJ whole genome shotgun (WGS) entry which is preliminary data.</text>
</comment>
<dbReference type="Pfam" id="PF00132">
    <property type="entry name" value="Hexapep"/>
    <property type="match status" value="1"/>
</dbReference>
<evidence type="ECO:0000256" key="1">
    <source>
        <dbReference type="ARBA" id="ARBA00018522"/>
    </source>
</evidence>
<keyword evidence="3" id="KW-1185">Reference proteome</keyword>
<evidence type="ECO:0000313" key="3">
    <source>
        <dbReference type="Proteomes" id="UP000436047"/>
    </source>
</evidence>
<dbReference type="InterPro" id="IPR005881">
    <property type="entry name" value="Ser_O-AcTrfase"/>
</dbReference>
<reference evidence="2 3" key="1">
    <citation type="submission" date="2019-08" db="EMBL/GenBank/DDBJ databases">
        <title>In-depth cultivation of the pig gut microbiome towards novel bacterial diversity and tailored functional studies.</title>
        <authorList>
            <person name="Wylensek D."/>
            <person name="Hitch T.C.A."/>
            <person name="Clavel T."/>
        </authorList>
    </citation>
    <scope>NUCLEOTIDE SEQUENCE [LARGE SCALE GENOMIC DNA]</scope>
    <source>
        <strain evidence="2 3">WCA-389-WT-23B</strain>
    </source>
</reference>
<protein>
    <recommendedName>
        <fullName evidence="1">Serine acetyltransferase</fullName>
    </recommendedName>
</protein>